<dbReference type="EMBL" id="CP042997">
    <property type="protein sequence ID" value="QEH37617.1"/>
    <property type="molecule type" value="Genomic_DNA"/>
</dbReference>
<dbReference type="Pfam" id="PF13279">
    <property type="entry name" value="4HBT_2"/>
    <property type="match status" value="1"/>
</dbReference>
<dbReference type="AlphaFoldDB" id="A0A5B9WAW9"/>
<dbReference type="OrthoDB" id="9799036at2"/>
<feature type="chain" id="PRO_5022953828" evidence="3">
    <location>
        <begin position="35"/>
        <end position="175"/>
    </location>
</feature>
<proteinExistence type="inferred from homology"/>
<gene>
    <name evidence="4" type="ORF">OJF2_62080</name>
</gene>
<keyword evidence="2" id="KW-0378">Hydrolase</keyword>
<dbReference type="InterPro" id="IPR050563">
    <property type="entry name" value="4-hydroxybenzoyl-CoA_TE"/>
</dbReference>
<evidence type="ECO:0000256" key="2">
    <source>
        <dbReference type="ARBA" id="ARBA00022801"/>
    </source>
</evidence>
<dbReference type="RefSeq" id="WP_148597149.1">
    <property type="nucleotide sequence ID" value="NZ_CP042997.1"/>
</dbReference>
<protein>
    <submittedName>
        <fullName evidence="4">Acyl-CoA thioesterase YbgC</fullName>
    </submittedName>
</protein>
<keyword evidence="3" id="KW-0732">Signal</keyword>
<dbReference type="InterPro" id="IPR029069">
    <property type="entry name" value="HotDog_dom_sf"/>
</dbReference>
<comment type="similarity">
    <text evidence="1">Belongs to the 4-hydroxybenzoyl-CoA thioesterase family.</text>
</comment>
<dbReference type="GO" id="GO:0047617">
    <property type="term" value="F:fatty acyl-CoA hydrolase activity"/>
    <property type="evidence" value="ECO:0007669"/>
    <property type="project" value="TreeGrafter"/>
</dbReference>
<evidence type="ECO:0000256" key="1">
    <source>
        <dbReference type="ARBA" id="ARBA00005953"/>
    </source>
</evidence>
<dbReference type="Proteomes" id="UP000324233">
    <property type="component" value="Chromosome"/>
</dbReference>
<sequence length="175" mass="18540" precursor="true">MRPDRTATACRAFLGGLAAIALPALALAPAPSPAGVGATPLASSPIRIRPTDLDEDGRVGEAAYVAYLQVGRRDWLDSIGITGDRVRALGVALEVARMEVDCRREARYGTPLEVRSRPIKVNRSSFVIQQTVRSRGDCEVRAEALVTLLAVNPSTGLSTPLPQAIRDAIATKASP</sequence>
<accession>A0A5B9WAW9</accession>
<dbReference type="SUPFAM" id="SSF54637">
    <property type="entry name" value="Thioesterase/thiol ester dehydrase-isomerase"/>
    <property type="match status" value="1"/>
</dbReference>
<name>A0A5B9WAW9_9BACT</name>
<dbReference type="PANTHER" id="PTHR31793:SF27">
    <property type="entry name" value="NOVEL THIOESTERASE SUPERFAMILY DOMAIN AND SAPOSIN A-TYPE DOMAIN CONTAINING PROTEIN (0610012H03RIK)"/>
    <property type="match status" value="1"/>
</dbReference>
<keyword evidence="5" id="KW-1185">Reference proteome</keyword>
<dbReference type="PANTHER" id="PTHR31793">
    <property type="entry name" value="4-HYDROXYBENZOYL-COA THIOESTERASE FAMILY MEMBER"/>
    <property type="match status" value="1"/>
</dbReference>
<dbReference type="KEGG" id="agv:OJF2_62080"/>
<reference evidence="4 5" key="1">
    <citation type="submission" date="2019-08" db="EMBL/GenBank/DDBJ databases">
        <title>Deep-cultivation of Planctomycetes and their phenomic and genomic characterization uncovers novel biology.</title>
        <authorList>
            <person name="Wiegand S."/>
            <person name="Jogler M."/>
            <person name="Boedeker C."/>
            <person name="Pinto D."/>
            <person name="Vollmers J."/>
            <person name="Rivas-Marin E."/>
            <person name="Kohn T."/>
            <person name="Peeters S.H."/>
            <person name="Heuer A."/>
            <person name="Rast P."/>
            <person name="Oberbeckmann S."/>
            <person name="Bunk B."/>
            <person name="Jeske O."/>
            <person name="Meyerdierks A."/>
            <person name="Storesund J.E."/>
            <person name="Kallscheuer N."/>
            <person name="Luecker S."/>
            <person name="Lage O.M."/>
            <person name="Pohl T."/>
            <person name="Merkel B.J."/>
            <person name="Hornburger P."/>
            <person name="Mueller R.-W."/>
            <person name="Bruemmer F."/>
            <person name="Labrenz M."/>
            <person name="Spormann A.M."/>
            <person name="Op den Camp H."/>
            <person name="Overmann J."/>
            <person name="Amann R."/>
            <person name="Jetten M.S.M."/>
            <person name="Mascher T."/>
            <person name="Medema M.H."/>
            <person name="Devos D.P."/>
            <person name="Kaster A.-K."/>
            <person name="Ovreas L."/>
            <person name="Rohde M."/>
            <person name="Galperin M.Y."/>
            <person name="Jogler C."/>
        </authorList>
    </citation>
    <scope>NUCLEOTIDE SEQUENCE [LARGE SCALE GENOMIC DNA]</scope>
    <source>
        <strain evidence="4 5">OJF2</strain>
    </source>
</reference>
<feature type="signal peptide" evidence="3">
    <location>
        <begin position="1"/>
        <end position="34"/>
    </location>
</feature>
<evidence type="ECO:0000256" key="3">
    <source>
        <dbReference type="SAM" id="SignalP"/>
    </source>
</evidence>
<evidence type="ECO:0000313" key="5">
    <source>
        <dbReference type="Proteomes" id="UP000324233"/>
    </source>
</evidence>
<dbReference type="Gene3D" id="3.10.129.10">
    <property type="entry name" value="Hotdog Thioesterase"/>
    <property type="match status" value="1"/>
</dbReference>
<dbReference type="CDD" id="cd00586">
    <property type="entry name" value="4HBT"/>
    <property type="match status" value="1"/>
</dbReference>
<evidence type="ECO:0000313" key="4">
    <source>
        <dbReference type="EMBL" id="QEH37617.1"/>
    </source>
</evidence>
<organism evidence="4 5">
    <name type="scientific">Aquisphaera giovannonii</name>
    <dbReference type="NCBI Taxonomy" id="406548"/>
    <lineage>
        <taxon>Bacteria</taxon>
        <taxon>Pseudomonadati</taxon>
        <taxon>Planctomycetota</taxon>
        <taxon>Planctomycetia</taxon>
        <taxon>Isosphaerales</taxon>
        <taxon>Isosphaeraceae</taxon>
        <taxon>Aquisphaera</taxon>
    </lineage>
</organism>